<dbReference type="Proteomes" id="UP000242414">
    <property type="component" value="Unassembled WGS sequence"/>
</dbReference>
<feature type="transmembrane region" description="Helical" evidence="1">
    <location>
        <begin position="181"/>
        <end position="199"/>
    </location>
</feature>
<reference evidence="2" key="1">
    <citation type="journal article" date="2016" name="Proc. Natl. Acad. Sci. U.S.A.">
        <title>Lipid metabolic changes in an early divergent fungus govern the establishment of a mutualistic symbiosis with endobacteria.</title>
        <authorList>
            <person name="Lastovetsky O.A."/>
            <person name="Gaspar M.L."/>
            <person name="Mondo S.J."/>
            <person name="LaButti K.M."/>
            <person name="Sandor L."/>
            <person name="Grigoriev I.V."/>
            <person name="Henry S.A."/>
            <person name="Pawlowska T.E."/>
        </authorList>
    </citation>
    <scope>NUCLEOTIDE SEQUENCE [LARGE SCALE GENOMIC DNA]</scope>
    <source>
        <strain evidence="2">ATCC 52814</strain>
    </source>
</reference>
<name>A0A1X0QQB9_RHIZD</name>
<feature type="transmembrane region" description="Helical" evidence="1">
    <location>
        <begin position="265"/>
        <end position="285"/>
    </location>
</feature>
<feature type="transmembrane region" description="Helical" evidence="1">
    <location>
        <begin position="112"/>
        <end position="134"/>
    </location>
</feature>
<protein>
    <submittedName>
        <fullName evidence="2">Uncharacterized protein</fullName>
    </submittedName>
</protein>
<dbReference type="OrthoDB" id="2384193at2759"/>
<feature type="transmembrane region" description="Helical" evidence="1">
    <location>
        <begin position="227"/>
        <end position="245"/>
    </location>
</feature>
<dbReference type="AlphaFoldDB" id="A0A1X0QQB9"/>
<evidence type="ECO:0000313" key="2">
    <source>
        <dbReference type="EMBL" id="ORE01941.1"/>
    </source>
</evidence>
<proteinExistence type="predicted"/>
<accession>A0A1X0QQB9</accession>
<feature type="transmembrane region" description="Helical" evidence="1">
    <location>
        <begin position="6"/>
        <end position="25"/>
    </location>
</feature>
<organism evidence="2">
    <name type="scientific">Rhizopus microsporus var. microsporus</name>
    <dbReference type="NCBI Taxonomy" id="86635"/>
    <lineage>
        <taxon>Eukaryota</taxon>
        <taxon>Fungi</taxon>
        <taxon>Fungi incertae sedis</taxon>
        <taxon>Mucoromycota</taxon>
        <taxon>Mucoromycotina</taxon>
        <taxon>Mucoromycetes</taxon>
        <taxon>Mucorales</taxon>
        <taxon>Mucorineae</taxon>
        <taxon>Rhizopodaceae</taxon>
        <taxon>Rhizopus</taxon>
    </lineage>
</organism>
<keyword evidence="1" id="KW-0812">Transmembrane</keyword>
<keyword evidence="1" id="KW-0472">Membrane</keyword>
<evidence type="ECO:0000256" key="1">
    <source>
        <dbReference type="SAM" id="Phobius"/>
    </source>
</evidence>
<keyword evidence="1" id="KW-1133">Transmembrane helix</keyword>
<sequence>MTHLSDYSFLQRAVGLVYIYIWYIYRVYQTNGFKCLSFASFKRLELKTIVTGLIFFMIPFQLYYDIVSCRVKYEEGFVQIGPGRIITKPELLWTKADKDIIIPTDYSICIGFSLQTGTLLLLQCFWNYLIKLVAGARFMSSKEFKVYIIWTIVNIILFPVLQFNFSRKIYDYTYKEIMPELVYGIELVAISMLGVVSHFRFRRLLHQLKDHNDSAFMTSRIRYYQDLNLILSVALFLFSSALVVLTVDGLTEAKRLNRNKFDSDFLICNVNVGMMAVWIIVILVLHPKTETKEVVAVNTTKNMV</sequence>
<dbReference type="EMBL" id="KV922085">
    <property type="protein sequence ID" value="ORE01941.1"/>
    <property type="molecule type" value="Genomic_DNA"/>
</dbReference>
<dbReference type="VEuPathDB" id="FungiDB:BCV72DRAFT_245563"/>
<gene>
    <name evidence="2" type="ORF">BCV72DRAFT_245563</name>
</gene>
<feature type="transmembrane region" description="Helical" evidence="1">
    <location>
        <begin position="146"/>
        <end position="165"/>
    </location>
</feature>
<feature type="transmembrane region" description="Helical" evidence="1">
    <location>
        <begin position="46"/>
        <end position="64"/>
    </location>
</feature>